<dbReference type="Gene3D" id="2.40.270.10">
    <property type="entry name" value="DNA-directed RNA polymerase, subunit 2, domain 6"/>
    <property type="match status" value="1"/>
</dbReference>
<evidence type="ECO:0000256" key="13">
    <source>
        <dbReference type="RuleBase" id="RU363031"/>
    </source>
</evidence>
<evidence type="ECO:0000313" key="19">
    <source>
        <dbReference type="Proteomes" id="UP000809243"/>
    </source>
</evidence>
<keyword evidence="10" id="KW-0238">DNA-binding</keyword>
<evidence type="ECO:0000259" key="16">
    <source>
        <dbReference type="Pfam" id="PF04566"/>
    </source>
</evidence>
<reference evidence="18" key="1">
    <citation type="submission" date="2021-01" db="EMBL/GenBank/DDBJ databases">
        <title>Active Sulfur Cycling in an Early Earth Analoge.</title>
        <authorList>
            <person name="Hahn C.R."/>
            <person name="Youssef N.H."/>
            <person name="Elshahed M."/>
        </authorList>
    </citation>
    <scope>NUCLEOTIDE SEQUENCE</scope>
    <source>
        <strain evidence="18">Zod_Metabat.1151</strain>
    </source>
</reference>
<dbReference type="SUPFAM" id="SSF64484">
    <property type="entry name" value="beta and beta-prime subunits of DNA dependent RNA-polymerase"/>
    <property type="match status" value="1"/>
</dbReference>
<sequence length="607" mass="67993">MPAARKLAKIYINGRLIGFHEQPEKLTQDLIRARRTSKISPIANIAYHNDTNELYINTDAGRVQRPLIVVENGKPAITEEDLKQLQAGKLAWADLIKQGKVEYLDAEEEENAFIALNPEELTKEHTHLEINPVGILSVISSMIPYLEHDMAGKALHGAKMFKQALGISGINYNLRNDTESYLLHYPQKNIVRSRIMDLVDLDKRPQTQNLVVAIMPYRGFNTLDALILNRGSVERGMGRSSYFRIYEALENRYPGGQIDKFELPNEETVGYLGEEVYKKLGSDGIVALEQPLEEKEIIIGRTSPPRFLEEISEFGVVKEKRRESSVSTRKGKPGAVDSVLITESEDGNRVVKVKVRSTMRPEVGDKFSSRHGQKGVIGAIVPEADMPFTANGIKPDLLINPHSIPSRMTIGHLLEMLAGKLGSMKAEYIDGTPFNNMKREDLEKMLKEKGLRSDGKELFYDGVTGERIQGEIFTGVVAYRRLFHMVAHKMQARSRGPVQILTRQPTEGKEKEGGLRFGEMEGETLVGHGAAMLLQEKFIEDSDRVVELVCESCGVIAINDQIRNRRYCPICGGSKVYPVEMSYGFKLLLDELKALGIFPKMVIGNKA</sequence>
<evidence type="ECO:0000259" key="15">
    <source>
        <dbReference type="Pfam" id="PF04560"/>
    </source>
</evidence>
<dbReference type="InterPro" id="IPR007647">
    <property type="entry name" value="RNA_pol_Rpb2_5"/>
</dbReference>
<feature type="domain" description="DNA-directed RNA polymerase subunit 2 hybrid-binding" evidence="14">
    <location>
        <begin position="140"/>
        <end position="511"/>
    </location>
</feature>
<evidence type="ECO:0000256" key="7">
    <source>
        <dbReference type="ARBA" id="ARBA00022695"/>
    </source>
</evidence>
<dbReference type="InterPro" id="IPR007641">
    <property type="entry name" value="RNA_pol_Rpb2_7"/>
</dbReference>
<dbReference type="InterPro" id="IPR037033">
    <property type="entry name" value="DNA-dir_RNAP_su2_hyb_sf"/>
</dbReference>
<evidence type="ECO:0000256" key="6">
    <source>
        <dbReference type="ARBA" id="ARBA00022679"/>
    </source>
</evidence>
<dbReference type="Gene3D" id="3.90.1800.10">
    <property type="entry name" value="RNA polymerase alpha subunit dimerisation domain"/>
    <property type="match status" value="1"/>
</dbReference>
<dbReference type="GO" id="GO:0003677">
    <property type="term" value="F:DNA binding"/>
    <property type="evidence" value="ECO:0007669"/>
    <property type="project" value="UniProtKB-KW"/>
</dbReference>
<dbReference type="InterPro" id="IPR014724">
    <property type="entry name" value="RNA_pol_RPB2_OB-fold"/>
</dbReference>
<feature type="domain" description="RNA polymerase Rpb2" evidence="17">
    <location>
        <begin position="92"/>
        <end position="125"/>
    </location>
</feature>
<dbReference type="EMBL" id="JAFGDB010000040">
    <property type="protein sequence ID" value="MBN2067310.1"/>
    <property type="molecule type" value="Genomic_DNA"/>
</dbReference>
<dbReference type="InterPro" id="IPR007121">
    <property type="entry name" value="RNA_pol_bsu_CS"/>
</dbReference>
<dbReference type="PROSITE" id="PS01166">
    <property type="entry name" value="RNA_POL_BETA"/>
    <property type="match status" value="1"/>
</dbReference>
<keyword evidence="11 13" id="KW-0804">Transcription</keyword>
<keyword evidence="6 13" id="KW-0808">Transferase</keyword>
<comment type="similarity">
    <text evidence="3 13">Belongs to the RNA polymerase beta chain family.</text>
</comment>
<dbReference type="InterPro" id="IPR019969">
    <property type="entry name" value="RNAP_Rpo2"/>
</dbReference>
<dbReference type="EC" id="2.7.7.6" evidence="13"/>
<dbReference type="GO" id="GO:0032549">
    <property type="term" value="F:ribonucleoside binding"/>
    <property type="evidence" value="ECO:0007669"/>
    <property type="project" value="InterPro"/>
</dbReference>
<organism evidence="18 19">
    <name type="scientific">Candidatus Iainarchaeum sp</name>
    <dbReference type="NCBI Taxonomy" id="3101447"/>
    <lineage>
        <taxon>Archaea</taxon>
        <taxon>Candidatus Iainarchaeota</taxon>
        <taxon>Candidatus Iainarchaeia</taxon>
        <taxon>Candidatus Iainarchaeales</taxon>
        <taxon>Candidatus Iainarchaeaceae</taxon>
        <taxon>Candidatus Iainarchaeum</taxon>
    </lineage>
</organism>
<evidence type="ECO:0000259" key="17">
    <source>
        <dbReference type="Pfam" id="PF04567"/>
    </source>
</evidence>
<gene>
    <name evidence="18" type="primary">rpoB</name>
    <name evidence="18" type="ORF">JW744_02485</name>
</gene>
<comment type="cofactor">
    <cofactor evidence="1">
        <name>Zn(2+)</name>
        <dbReference type="ChEBI" id="CHEBI:29105"/>
    </cofactor>
</comment>
<feature type="domain" description="RNA polymerase Rpb2" evidence="16">
    <location>
        <begin position="10"/>
        <end position="71"/>
    </location>
</feature>
<dbReference type="Pfam" id="PF04560">
    <property type="entry name" value="RNA_pol_Rpb2_7"/>
    <property type="match status" value="1"/>
</dbReference>
<comment type="caution">
    <text evidence="18">The sequence shown here is derived from an EMBL/GenBank/DDBJ whole genome shotgun (WGS) entry which is preliminary data.</text>
</comment>
<evidence type="ECO:0000256" key="1">
    <source>
        <dbReference type="ARBA" id="ARBA00001947"/>
    </source>
</evidence>
<proteinExistence type="inferred from homology"/>
<evidence type="ECO:0000256" key="11">
    <source>
        <dbReference type="ARBA" id="ARBA00023163"/>
    </source>
</evidence>
<dbReference type="GO" id="GO:0000428">
    <property type="term" value="C:DNA-directed RNA polymerase complex"/>
    <property type="evidence" value="ECO:0007669"/>
    <property type="project" value="UniProtKB-KW"/>
</dbReference>
<dbReference type="NCBIfam" id="TIGR03670">
    <property type="entry name" value="rpoB_arch"/>
    <property type="match status" value="1"/>
</dbReference>
<evidence type="ECO:0000259" key="14">
    <source>
        <dbReference type="Pfam" id="PF00562"/>
    </source>
</evidence>
<dbReference type="GO" id="GO:0003899">
    <property type="term" value="F:DNA-directed RNA polymerase activity"/>
    <property type="evidence" value="ECO:0007669"/>
    <property type="project" value="UniProtKB-EC"/>
</dbReference>
<dbReference type="InterPro" id="IPR007120">
    <property type="entry name" value="DNA-dir_RNAP_su2_dom"/>
</dbReference>
<dbReference type="Pfam" id="PF04567">
    <property type="entry name" value="RNA_pol_Rpb2_5"/>
    <property type="match status" value="1"/>
</dbReference>
<evidence type="ECO:0000256" key="8">
    <source>
        <dbReference type="ARBA" id="ARBA00022723"/>
    </source>
</evidence>
<keyword evidence="4 13" id="KW-0240">DNA-directed RNA polymerase</keyword>
<dbReference type="CDD" id="cd00653">
    <property type="entry name" value="RNA_pol_B_RPB2"/>
    <property type="match status" value="1"/>
</dbReference>
<dbReference type="GO" id="GO:0005737">
    <property type="term" value="C:cytoplasm"/>
    <property type="evidence" value="ECO:0007669"/>
    <property type="project" value="UniProtKB-SubCell"/>
</dbReference>
<comment type="function">
    <text evidence="13">DNA-dependent RNA polymerase catalyzes the transcription of DNA into RNA using the four ribonucleoside triphosphates as substrates.</text>
</comment>
<dbReference type="Pfam" id="PF04566">
    <property type="entry name" value="RNA_pol_Rpb2_4"/>
    <property type="match status" value="1"/>
</dbReference>
<dbReference type="InterPro" id="IPR007646">
    <property type="entry name" value="RNA_pol_Rpb2_4"/>
</dbReference>
<feature type="domain" description="RNA polymerase Rpb2" evidence="15">
    <location>
        <begin position="513"/>
        <end position="602"/>
    </location>
</feature>
<dbReference type="Pfam" id="PF00562">
    <property type="entry name" value="RNA_pol_Rpb2_6"/>
    <property type="match status" value="1"/>
</dbReference>
<dbReference type="GO" id="GO:0008270">
    <property type="term" value="F:zinc ion binding"/>
    <property type="evidence" value="ECO:0007669"/>
    <property type="project" value="InterPro"/>
</dbReference>
<evidence type="ECO:0000256" key="5">
    <source>
        <dbReference type="ARBA" id="ARBA00022490"/>
    </source>
</evidence>
<keyword evidence="7 13" id="KW-0548">Nucleotidyltransferase</keyword>
<evidence type="ECO:0000313" key="18">
    <source>
        <dbReference type="EMBL" id="MBN2067310.1"/>
    </source>
</evidence>
<keyword evidence="9" id="KW-0862">Zinc</keyword>
<dbReference type="InterPro" id="IPR015712">
    <property type="entry name" value="DNA-dir_RNA_pol_su2"/>
</dbReference>
<dbReference type="PANTHER" id="PTHR20856">
    <property type="entry name" value="DNA-DIRECTED RNA POLYMERASE I SUBUNIT 2"/>
    <property type="match status" value="1"/>
</dbReference>
<comment type="subcellular location">
    <subcellularLocation>
        <location evidence="2">Cytoplasm</location>
    </subcellularLocation>
</comment>
<protein>
    <recommendedName>
        <fullName evidence="13">DNA-directed RNA polymerase subunit beta</fullName>
        <ecNumber evidence="13">2.7.7.6</ecNumber>
    </recommendedName>
</protein>
<accession>A0A939CA27</accession>
<keyword evidence="8" id="KW-0479">Metal-binding</keyword>
<evidence type="ECO:0000256" key="12">
    <source>
        <dbReference type="ARBA" id="ARBA00048552"/>
    </source>
</evidence>
<evidence type="ECO:0000256" key="4">
    <source>
        <dbReference type="ARBA" id="ARBA00022478"/>
    </source>
</evidence>
<dbReference type="GO" id="GO:0006351">
    <property type="term" value="P:DNA-templated transcription"/>
    <property type="evidence" value="ECO:0007669"/>
    <property type="project" value="InterPro"/>
</dbReference>
<dbReference type="Gene3D" id="2.40.50.150">
    <property type="match status" value="1"/>
</dbReference>
<dbReference type="AlphaFoldDB" id="A0A939CA27"/>
<comment type="catalytic activity">
    <reaction evidence="12 13">
        <text>RNA(n) + a ribonucleoside 5'-triphosphate = RNA(n+1) + diphosphate</text>
        <dbReference type="Rhea" id="RHEA:21248"/>
        <dbReference type="Rhea" id="RHEA-COMP:14527"/>
        <dbReference type="Rhea" id="RHEA-COMP:17342"/>
        <dbReference type="ChEBI" id="CHEBI:33019"/>
        <dbReference type="ChEBI" id="CHEBI:61557"/>
        <dbReference type="ChEBI" id="CHEBI:140395"/>
        <dbReference type="EC" id="2.7.7.6"/>
    </reaction>
</comment>
<keyword evidence="5" id="KW-0963">Cytoplasm</keyword>
<evidence type="ECO:0000256" key="3">
    <source>
        <dbReference type="ARBA" id="ARBA00006835"/>
    </source>
</evidence>
<name>A0A939CA27_9ARCH</name>
<evidence type="ECO:0000256" key="10">
    <source>
        <dbReference type="ARBA" id="ARBA00023125"/>
    </source>
</evidence>
<evidence type="ECO:0000256" key="2">
    <source>
        <dbReference type="ARBA" id="ARBA00004496"/>
    </source>
</evidence>
<dbReference type="Gene3D" id="3.90.1070.20">
    <property type="match status" value="1"/>
</dbReference>
<dbReference type="Proteomes" id="UP000809243">
    <property type="component" value="Unassembled WGS sequence"/>
</dbReference>
<evidence type="ECO:0000256" key="9">
    <source>
        <dbReference type="ARBA" id="ARBA00022833"/>
    </source>
</evidence>